<reference evidence="4" key="4">
    <citation type="submission" date="2020-02" db="EMBL/GenBank/DDBJ databases">
        <title>Esox lucius (northern pike) genome, fEsoLuc1, primary haplotype.</title>
        <authorList>
            <person name="Myers G."/>
            <person name="Karagic N."/>
            <person name="Meyer A."/>
            <person name="Pippel M."/>
            <person name="Reichard M."/>
            <person name="Winkler S."/>
            <person name="Tracey A."/>
            <person name="Sims Y."/>
            <person name="Howe K."/>
            <person name="Rhie A."/>
            <person name="Formenti G."/>
            <person name="Durbin R."/>
            <person name="Fedrigo O."/>
            <person name="Jarvis E.D."/>
        </authorList>
    </citation>
    <scope>NUCLEOTIDE SEQUENCE [LARGE SCALE GENOMIC DNA]</scope>
</reference>
<dbReference type="GeneTree" id="ENSGT00940000178989"/>
<dbReference type="InterPro" id="IPR007455">
    <property type="entry name" value="Serglycin"/>
</dbReference>
<evidence type="ECO:0000256" key="1">
    <source>
        <dbReference type="SAM" id="MobiDB-lite"/>
    </source>
</evidence>
<evidence type="ECO:0000313" key="5">
    <source>
        <dbReference type="Proteomes" id="UP000265140"/>
    </source>
</evidence>
<gene>
    <name evidence="3 4" type="primary">SRGN</name>
</gene>
<evidence type="ECO:0000313" key="4">
    <source>
        <dbReference type="Ensembl" id="ENSELUP00000019386.1"/>
    </source>
</evidence>
<dbReference type="Pfam" id="PF04360">
    <property type="entry name" value="Serglycin"/>
    <property type="match status" value="1"/>
</dbReference>
<reference evidence="3" key="1">
    <citation type="journal article" date="2010" name="BMC Genomics">
        <title>Salmo salar and Esox lucius full-length cDNA sequences reveal changes in evolutionary pressures on a post-tetraploidization genome.</title>
        <authorList>
            <person name="Leong J.S."/>
            <person name="Jantzen S.G."/>
            <person name="von Schalburg K.R."/>
            <person name="Cooper G.A."/>
            <person name="Messmer A.M."/>
            <person name="Liao N.Y."/>
            <person name="Munro S."/>
            <person name="Moore R."/>
            <person name="Holt R.A."/>
            <person name="Jones S.J."/>
            <person name="Davidson W.S."/>
            <person name="Koop B.F."/>
        </authorList>
    </citation>
    <scope>NUCLEOTIDE SEQUENCE</scope>
    <source>
        <tissue evidence="3">Head kidney</tissue>
    </source>
</reference>
<dbReference type="Proteomes" id="UP000265140">
    <property type="component" value="Chromosome 6"/>
</dbReference>
<feature type="signal peptide" evidence="2">
    <location>
        <begin position="1"/>
        <end position="25"/>
    </location>
</feature>
<feature type="chain" id="PRO_5044729068" evidence="2">
    <location>
        <begin position="26"/>
        <end position="131"/>
    </location>
</feature>
<evidence type="ECO:0000256" key="2">
    <source>
        <dbReference type="SAM" id="SignalP"/>
    </source>
</evidence>
<accession>C1BZR4</accession>
<evidence type="ECO:0000313" key="3">
    <source>
        <dbReference type="EMBL" id="ACO14517.1"/>
    </source>
</evidence>
<dbReference type="Ensembl" id="ENSELUT00000029504.3">
    <property type="protein sequence ID" value="ENSELUP00000019386.1"/>
    <property type="gene ID" value="ENSELUG00000018731.3"/>
</dbReference>
<feature type="region of interest" description="Disordered" evidence="1">
    <location>
        <begin position="76"/>
        <end position="97"/>
    </location>
</feature>
<proteinExistence type="evidence at transcript level"/>
<dbReference type="OMA" id="NCETQRG"/>
<reference evidence="3" key="2">
    <citation type="submission" date="2010-07" db="EMBL/GenBank/DDBJ databases">
        <title>Esox lucius ESTs and full-length cDNAs.</title>
        <authorList>
            <consortium name="cGRASP (B.F. Koop &amp; W.S. Davidson)"/>
            <person name="Leong J."/>
            <person name="Jantzen S."/>
            <person name="Cooper G."/>
            <person name="Davidson W.S."/>
            <person name="Koop B.F."/>
        </authorList>
    </citation>
    <scope>NUCLEOTIDE SEQUENCE</scope>
    <source>
        <tissue evidence="3">Head kidney</tissue>
    </source>
</reference>
<protein>
    <submittedName>
        <fullName evidence="3">Serglycin</fullName>
    </submittedName>
</protein>
<dbReference type="EMBL" id="BT080093">
    <property type="protein sequence ID" value="ACO14517.1"/>
    <property type="molecule type" value="mRNA"/>
</dbReference>
<organism evidence="3">
    <name type="scientific">Esox lucius</name>
    <name type="common">Northern pike</name>
    <dbReference type="NCBI Taxonomy" id="8010"/>
    <lineage>
        <taxon>Eukaryota</taxon>
        <taxon>Metazoa</taxon>
        <taxon>Chordata</taxon>
        <taxon>Craniata</taxon>
        <taxon>Vertebrata</taxon>
        <taxon>Euteleostomi</taxon>
        <taxon>Actinopterygii</taxon>
        <taxon>Neopterygii</taxon>
        <taxon>Teleostei</taxon>
        <taxon>Protacanthopterygii</taxon>
        <taxon>Esociformes</taxon>
        <taxon>Esocidae</taxon>
        <taxon>Esox</taxon>
    </lineage>
</organism>
<keyword evidence="5" id="KW-1185">Reference proteome</keyword>
<sequence length="131" mass="14126">MKGILSLKICLTLAVISILTDNGLGAPTKGRYMWVNCRPDSKNANCQTQRGPLVELPGPPDRLPSTAVKDIVQKETVSELEEQSGEGSATGPFLADQGSGDVYGVDYAEFTMPVDQALPHAQELKEDHLIM</sequence>
<dbReference type="Bgee" id="ENSELUG00000018731">
    <property type="expression patterns" value="Expressed in head kidney and 14 other cell types or tissues"/>
</dbReference>
<reference evidence="4" key="5">
    <citation type="submission" date="2025-05" db="UniProtKB">
        <authorList>
            <consortium name="Ensembl"/>
        </authorList>
    </citation>
    <scope>IDENTIFICATION</scope>
</reference>
<keyword evidence="2" id="KW-0732">Signal</keyword>
<reference evidence="5" key="3">
    <citation type="journal article" date="2014" name="PLoS ONE">
        <title>The genome and linkage map of the northern pike (Esox lucius): conserved synteny revealed between the salmonid sister group and the Neoteleostei.</title>
        <authorList>
            <person name="Rondeau E.B."/>
            <person name="Minkley D.R."/>
            <person name="Leong J.S."/>
            <person name="Messmer A.M."/>
            <person name="Jantzen J.R."/>
            <person name="von Schalburg K.R."/>
            <person name="Lemon C."/>
            <person name="Bird N.H."/>
            <person name="Koop B.F."/>
        </authorList>
    </citation>
    <scope>NUCLEOTIDE SEQUENCE</scope>
</reference>
<name>C1BZR4_ESOLU</name>
<dbReference type="AlphaFoldDB" id="C1BZR4"/>